<dbReference type="Pfam" id="PF13617">
    <property type="entry name" value="Lipoprotein_19"/>
    <property type="match status" value="1"/>
</dbReference>
<keyword evidence="1" id="KW-0449">Lipoprotein</keyword>
<gene>
    <name evidence="1" type="ORF">F1188_12015</name>
</gene>
<reference evidence="1 2" key="1">
    <citation type="submission" date="2019-09" db="EMBL/GenBank/DDBJ databases">
        <title>Genome sequence of Roseospira marina, one of the more divergent members of the non-sulfur purple photosynthetic bacterial family, the Rhodospirillaceae.</title>
        <authorList>
            <person name="Meyer T."/>
            <person name="Kyndt J."/>
        </authorList>
    </citation>
    <scope>NUCLEOTIDE SEQUENCE [LARGE SCALE GENOMIC DNA]</scope>
    <source>
        <strain evidence="1 2">DSM 15113</strain>
    </source>
</reference>
<dbReference type="OrthoDB" id="7428332at2"/>
<evidence type="ECO:0000313" key="2">
    <source>
        <dbReference type="Proteomes" id="UP000324065"/>
    </source>
</evidence>
<dbReference type="InterPro" id="IPR025985">
    <property type="entry name" value="YnbE"/>
</dbReference>
<protein>
    <submittedName>
        <fullName evidence="1">YnbE family lipoprotein</fullName>
    </submittedName>
</protein>
<sequence>MGPAPTGLSRRAPPVARRLALGLTPGLILGLILGACQPTVKVEAPDKPIVINLNVKIEQDVRVRLEKDVEDVLDERPDIF</sequence>
<dbReference type="AlphaFoldDB" id="A0A5M6IAP3"/>
<proteinExistence type="predicted"/>
<organism evidence="1 2">
    <name type="scientific">Roseospira marina</name>
    <dbReference type="NCBI Taxonomy" id="140057"/>
    <lineage>
        <taxon>Bacteria</taxon>
        <taxon>Pseudomonadati</taxon>
        <taxon>Pseudomonadota</taxon>
        <taxon>Alphaproteobacteria</taxon>
        <taxon>Rhodospirillales</taxon>
        <taxon>Rhodospirillaceae</taxon>
        <taxon>Roseospira</taxon>
    </lineage>
</organism>
<dbReference type="EMBL" id="VWPJ01000010">
    <property type="protein sequence ID" value="KAA5605346.1"/>
    <property type="molecule type" value="Genomic_DNA"/>
</dbReference>
<comment type="caution">
    <text evidence="1">The sequence shown here is derived from an EMBL/GenBank/DDBJ whole genome shotgun (WGS) entry which is preliminary data.</text>
</comment>
<name>A0A5M6IAP3_9PROT</name>
<dbReference type="Proteomes" id="UP000324065">
    <property type="component" value="Unassembled WGS sequence"/>
</dbReference>
<accession>A0A5M6IAP3</accession>
<evidence type="ECO:0000313" key="1">
    <source>
        <dbReference type="EMBL" id="KAA5605346.1"/>
    </source>
</evidence>
<keyword evidence="2" id="KW-1185">Reference proteome</keyword>